<evidence type="ECO:0000256" key="3">
    <source>
        <dbReference type="ARBA" id="ARBA00022448"/>
    </source>
</evidence>
<feature type="disulfide bond" evidence="17">
    <location>
        <begin position="446"/>
        <end position="455"/>
    </location>
</feature>
<keyword evidence="8 19" id="KW-0732">Signal</keyword>
<comment type="caution">
    <text evidence="17">Lacks conserved residue(s) required for the propagation of feature annotation.</text>
</comment>
<dbReference type="CDD" id="cd00041">
    <property type="entry name" value="CUB"/>
    <property type="match status" value="26"/>
</dbReference>
<evidence type="ECO:0000256" key="6">
    <source>
        <dbReference type="ARBA" id="ARBA00022553"/>
    </source>
</evidence>
<keyword evidence="6" id="KW-0597">Phosphoprotein</keyword>
<dbReference type="PROSITE" id="PS01187">
    <property type="entry name" value="EGF_CA"/>
    <property type="match status" value="2"/>
</dbReference>
<evidence type="ECO:0000256" key="5">
    <source>
        <dbReference type="ARBA" id="ARBA00022536"/>
    </source>
</evidence>
<dbReference type="FunFam" id="2.60.120.290:FF:000091">
    <property type="entry name" value="Cubilin homolog"/>
    <property type="match status" value="1"/>
</dbReference>
<reference evidence="20 21" key="1">
    <citation type="journal article" date="2017" name="G3 (Bethesda)">
        <title>The Physical Genome Mapping of Anopheles albimanus Corrected Scaffold Misassemblies and Identified Interarm Rearrangements in Genus Anopheles.</title>
        <authorList>
            <person name="Artemov G.N."/>
            <person name="Peery A.N."/>
            <person name="Jiang X."/>
            <person name="Tu Z."/>
            <person name="Stegniy V.N."/>
            <person name="Sharakhova M.V."/>
            <person name="Sharakhov I.V."/>
        </authorList>
    </citation>
    <scope>NUCLEOTIDE SEQUENCE [LARGE SCALE GENOMIC DNA]</scope>
    <source>
        <strain evidence="20 21">ALBI9_A</strain>
    </source>
</reference>
<dbReference type="InterPro" id="IPR018097">
    <property type="entry name" value="EGF_Ca-bd_CS"/>
</dbReference>
<dbReference type="GO" id="GO:0005768">
    <property type="term" value="C:endosome"/>
    <property type="evidence" value="ECO:0007669"/>
    <property type="project" value="UniProtKB-SubCell"/>
</dbReference>
<evidence type="ECO:0000256" key="13">
    <source>
        <dbReference type="ARBA" id="ARBA00023136"/>
    </source>
</evidence>
<evidence type="ECO:0000256" key="7">
    <source>
        <dbReference type="ARBA" id="ARBA00022723"/>
    </source>
</evidence>
<dbReference type="EnsemblMetazoa" id="AALB015824-RA">
    <property type="protein sequence ID" value="AALB015824-PA"/>
    <property type="gene ID" value="AALB015824"/>
</dbReference>
<dbReference type="PROSITE" id="PS50026">
    <property type="entry name" value="EGF_3"/>
    <property type="match status" value="5"/>
</dbReference>
<keyword evidence="3" id="KW-0813">Transport</keyword>
<feature type="disulfide bond" evidence="17">
    <location>
        <begin position="186"/>
        <end position="195"/>
    </location>
</feature>
<feature type="disulfide bond" evidence="16">
    <location>
        <begin position="622"/>
        <end position="649"/>
    </location>
</feature>
<evidence type="ECO:0000256" key="16">
    <source>
        <dbReference type="PROSITE-ProRule" id="PRU00059"/>
    </source>
</evidence>
<dbReference type="GO" id="GO:0005509">
    <property type="term" value="F:calcium ion binding"/>
    <property type="evidence" value="ECO:0007669"/>
    <property type="project" value="InterPro"/>
</dbReference>
<evidence type="ECO:0000256" key="12">
    <source>
        <dbReference type="ARBA" id="ARBA00022927"/>
    </source>
</evidence>
<feature type="signal peptide" evidence="19">
    <location>
        <begin position="1"/>
        <end position="22"/>
    </location>
</feature>
<evidence type="ECO:0000256" key="1">
    <source>
        <dbReference type="ARBA" id="ARBA00004177"/>
    </source>
</evidence>
<sequence length="3772" mass="414254">MYLKLCCTLLIVIGLSLDPVTAGFEDQAKIYASNGHIIFESAMDKNITFYLKGGGHVNIGSQSIDQMLQTVTKMVLNGRASLSDGGGQMFLPAGGSIADQVQMLTTYVGGPFGLIKRVEKLEQDSSTRNVTPVSPRISALARRIRAVETKLATLQESLQQTDHCRSGPCQNGGTCLSMYNSFLCLCPSNWEGQTCTTDVNECAQFAGTDLGCQNGASCQNQHGGYSCICADGWRGIHCNTRTQDCATSGAELCGHGACVQSKDGYRCICDQGWKTNGVTPACNVDVDECSESRPHCSKDPEVSCINLPGSFVCGTCPAGYTGNGFYCVDIDECETNNGGCSTAPSVQCINTRGSFRCGSCPAGYAGDGKTCLAQGTRCTPGLCHAMARCVDYGSAAPTCVCLPGYTGSGFGVSGCVRSSWNPCASAPCRNGGTCVKTDPQNFSCLCPPGTNPPFCMRTASPCESNPCQNGGTCAPMGNRFVCRCPVGYTGLRCQVLARACGGIRFELNGTLRYPELNGTSYSHNARCAWMIKTNETQVLNVTFSQFHLENPVASGECKFDWLQIHDGRSSAAHMIGRFCGNRLPHGGNFISTHNMLYLWFRSDNSTAHEGFTLHWQSIDPVCGGTIGVTSHGVIASPGTPGNYPPNRDCKWYLRAEPGRRLLFTFFTMKIEAHDSCQYDFVQITDGVSDDGPLLAKYCNTSHPEPLTSLSNEATVYFHSDEDGNDAGFQISYAVIEGVPGCGGKFTQREGVISSPLSQTDNVYPNNLNCEYLISLPIGSRVEIRFTKFHLEASEDCKFDYLEVFDGRTTDDPSLGKFCGDRLPAGYTSSGNALLLKFHTDWSAPKPGFTLSYKIKCGGTFNDPEQLLISPSYPTVYPANQLCDYQIHAPLGKAIALEFQDFDIEKNSYPKCDLDYVELYDGLLPTNQTLIGRWCSTKPPPRSLSTKNVMLMRFVTDASVAGRGFKANFTFFDISCGGVLTREDMIIRSPSIAESGKYQHNARCEWIIVAPAGHAIQLSWNSFELELSGGCVYDYVEVFDNSSLADSLVGRYCGTQKPPAITSSGTMITIRFVTDSSSSKDGFSVAFTFMDVEKSCGGNFFSTNGIIRSPGWPNLYPSSKVCEWVINVPMGMQIQLTVSSFLMEKHRTCRFDGLTIRNGGTENSPLIGTFCGEQDFNGTISFGHQLYLRFFSDSSRNYKGFLIEWDGSTTGCGGVLTAPKGSIISPNYPFPYGQNTQCSWRITTSQGSAIHIVFTDLDMESHRTCQYDYLEIYDGYDVGGTKLGRFCTTEMEPLVLNTASNHAYLQMRTDDTNHGRGFQLKYSVICKRNITGFGGVIESPNFPNPYLPSMDCQWTIRVSRGNRIRIEFSHFDLESINQVSSSSSSSSSANGGPAAAAATDTNHRCPFDYVELREVGSGDMPVSRRYCASRPAPFVSLGNTIDVIFRTDNSGEQMGFRLDWTIEGCGGQLGKPVGTLSTPNYPQPYPKETECLWAIVAQPGQQIELTVHEFHMETSDSCRFDGLMIANDANYSQLITTVCHEQTEPIRIVSAGHVLYVKFYSDSSYSYRGFFASYRTKEATCGGTFLLHEGSFTSPNYPANYPMNASCEWLIKTDASHTLLFRIDELAIERSPNCSSDALRVYDGSMRAENKLLLTLCGSETNTSSISSIGHELLVTFDSNDQYSNKGFKASYATNCGSRIVANAPGTIQLKNAHKTRSDNCTWVLVAPQESQHITLTISHMSIMDSDGDCYATIAVYEGYDSQGPARFEGCGNRVPPSIVSRGNALTVVISSEDLFFSKLDNVFVEIGYTTLDNACGGRIGSLTGEIASPNYPDSYPANVECVWEVLASPGNKISLYVREIDIVPSDGCNGDYLEVREKSADGNLMGDFCGTVPPTNLTSASSLWIKFRSAGPTVAKGFLAEYSYDLLSELSGTSGTISSPLYPRRYSRSETVSWRVSVELGSVIALSFTNFAVDRPAETPAMCDGSLTIYDGYDDGAEVLLAACGYVKPDPVTSTTNVVYLVLDHTDVMDSSTFLLTWQQKVVSSASAITAAANTELFCGGHSVIAFNDTETVYNVTSPGYPHGYMNGQNCSWIFQSTIPTYHPFLMFDLVDLEESSECLSDYVEVFSSADLATWKSYGRICTYGYQVPRTFHGAPHLRLDFRTDYYLNRTGFSGKVLLRCGGYLTDPNGVITQPKPLSLPAPMSMRIMWMDQMDLCSWNISVRAGRTIEFRFEQLNISTTGSVGRTGSVTIRNGIDEYSPVIGVYTGTDLPSALTTASNRAFVRFRMSPTGPSTFRLVYREVSVECGGNILLRQQYNTVLLTTPNYPSLPPPHSECIWTVLAPAGELLQVKFLDNPQYSRFASCMQEYVQVRDGLTEAAPELLHTCKTDLTRALVTTTNALMVKYFNERADSNGQLRINVTLTKCGGFFRGPSGIITSKNYPVPGGYPASSVCEYHVQLPGLGSVQLTFQDLHLPGKQSNNCTDSDNVQLYAVVPGANETSRLHLGTFCGTQVPPVPISSVIPNVMVVFTTFNRNTLFRGFKLNYALNYSRCSHSIRAQSGEITSPGYGTQLMPQSFCEWRIAVPEGRRVKLEFIDLDFDLVPDLHNVGRLSFYDGATNYGNRIKLITTSENLTPIYSSGNQMMVQFYSRSTSGRRGFKLRFSSDEPTICNGNLNGFQGTIETPANASTLVCSYRRTDGSLSRDPEQRTVGTLAMNFREIVAGPVQHRCIEVTSSAGAAGGQQRLKQFCSNSTTPQMLLSPFPSTTININRGGYMNQAAFKMDYVVHECGGRFGPSTVNISRPRGNFGSDVALHCAWQVTYPDETLINVSAVRFDFKLPCEQEYLMVYNGALPSSPLLGRFCKDLPAVGSFATYKHQLFVEYHTTSPSAGGDFELRLASKAFGCGGTIHTGTAVFGAPLSGGKYRPNVECVWIVRANEGQHVGITFIDRFSIEKSPNCSKDYIELFDQVGSDWVSLGRICGKALPGVFNSTSTSMKVVFRTDNVTEADGFTIRWESNCGGIFYADEQPKTIVSPNYPENYNPSQVCNYTILANKTDASIEVNFLDFELEDKLLVSVCRYDNLTIYRKQEYVESLVWEKIGTYCRKTGPTRFRVKDRTAIIFQSDRYLQARGFRFEYRLSACGGNISSTTRIHSPENLLPDGTYRPAMVCRWYIAIPPGQKVTVRFESLTVEHTTGCYFDSVEVYKGLELTPANRLALLCGNLTGHAPAIPISGSHALVSYKMESFSSSTAQMSALILYSADCDKTITLDDKSPRYNLNVLGSGNDRVQDCHYTFNVPVGFTVQVTFEQFHVGTARNRSDCMDDYVELRDGGSAFADQLGRYCGARLPPVQTSSGATLYLRYVTDSALQGTLFEATVTKIPSLCGQMEYNLTGGGDIILNTPTVNGKYPPNVKCMWVIKTSPDKQLELDFLTMDLQSFDKASGVCRDYIGIRDSSMKSVIYEGLGENVIFNGRTTEKAAFYSGIRYATAYHMYCGSNVLPSPYISMTNQVYVKFESDSAIEGKGVSLHVRESNVCARNYTRLQGRIMQSDVPSNVVCTITIQVPVNYTIAVYFNNFYLYNVECDKHGLKVYDGVDESATPLIELCNFVTPNPLFSTGNVLRFVMPATHKDFSTLLLDATYVATDQGRGCGGEVYNYGGILTSPLYPFNNRTRMQCTWTVSVPNNLVVALRFEVFDLGSNSTCATDYLQVYDRVDGAQEETAVRKHCGGDKPANYISSNSNLRLVYRKTQNFAGVGWMIKFMGVEEGVPVHDY</sequence>
<keyword evidence="4" id="KW-1003">Cell membrane</keyword>
<dbReference type="SUPFAM" id="SSF57196">
    <property type="entry name" value="EGF/Laminin"/>
    <property type="match status" value="4"/>
</dbReference>
<dbReference type="PROSITE" id="PS01180">
    <property type="entry name" value="CUB"/>
    <property type="match status" value="26"/>
</dbReference>
<dbReference type="InterPro" id="IPR000859">
    <property type="entry name" value="CUB_dom"/>
</dbReference>
<evidence type="ECO:0000256" key="10">
    <source>
        <dbReference type="ARBA" id="ARBA00022753"/>
    </source>
</evidence>
<dbReference type="InterPro" id="IPR000742">
    <property type="entry name" value="EGF"/>
</dbReference>
<dbReference type="FunFam" id="2.60.120.290:FF:000060">
    <property type="entry name" value="Cubilin homolog"/>
    <property type="match status" value="2"/>
</dbReference>
<dbReference type="GO" id="GO:0015031">
    <property type="term" value="P:protein transport"/>
    <property type="evidence" value="ECO:0007669"/>
    <property type="project" value="UniProtKB-KW"/>
</dbReference>
<evidence type="ECO:0000256" key="18">
    <source>
        <dbReference type="SAM" id="MobiDB-lite"/>
    </source>
</evidence>
<dbReference type="SUPFAM" id="SSF57184">
    <property type="entry name" value="Growth factor receptor domain"/>
    <property type="match status" value="1"/>
</dbReference>
<dbReference type="PROSITE" id="PS00022">
    <property type="entry name" value="EGF_1"/>
    <property type="match status" value="3"/>
</dbReference>
<dbReference type="FunFam" id="2.10.25.10:FF:000260">
    <property type="entry name" value="Notch receptor 4"/>
    <property type="match status" value="1"/>
</dbReference>
<dbReference type="FunFam" id="2.60.120.290:FF:000005">
    <property type="entry name" value="Procollagen C-endopeptidase enhancer 1"/>
    <property type="match status" value="2"/>
</dbReference>
<dbReference type="FunFam" id="2.10.25.10:FF:000602">
    <property type="entry name" value="Notch receptor protein"/>
    <property type="match status" value="1"/>
</dbReference>
<keyword evidence="21" id="KW-1185">Reference proteome</keyword>
<keyword evidence="10" id="KW-0967">Endosome</keyword>
<dbReference type="FunFam" id="2.10.25.10:FF:000379">
    <property type="entry name" value="Cubilin"/>
    <property type="match status" value="1"/>
</dbReference>
<organism evidence="20 21">
    <name type="scientific">Anopheles albimanus</name>
    <name type="common">New world malaria mosquito</name>
    <dbReference type="NCBI Taxonomy" id="7167"/>
    <lineage>
        <taxon>Eukaryota</taxon>
        <taxon>Metazoa</taxon>
        <taxon>Ecdysozoa</taxon>
        <taxon>Arthropoda</taxon>
        <taxon>Hexapoda</taxon>
        <taxon>Insecta</taxon>
        <taxon>Pterygota</taxon>
        <taxon>Neoptera</taxon>
        <taxon>Endopterygota</taxon>
        <taxon>Diptera</taxon>
        <taxon>Nematocera</taxon>
        <taxon>Culicoidea</taxon>
        <taxon>Culicidae</taxon>
        <taxon>Anophelinae</taxon>
        <taxon>Anopheles</taxon>
    </lineage>
</organism>
<dbReference type="Pfam" id="PF00008">
    <property type="entry name" value="EGF"/>
    <property type="match status" value="2"/>
</dbReference>
<feature type="compositionally biased region" description="Low complexity" evidence="18">
    <location>
        <begin position="1379"/>
        <end position="1397"/>
    </location>
</feature>
<dbReference type="InterPro" id="IPR000152">
    <property type="entry name" value="EGF-type_Asp/Asn_hydroxyl_site"/>
</dbReference>
<feature type="region of interest" description="Disordered" evidence="18">
    <location>
        <begin position="1379"/>
        <end position="1398"/>
    </location>
</feature>
<dbReference type="InterPro" id="IPR049883">
    <property type="entry name" value="NOTCH1_EGF-like"/>
</dbReference>
<keyword evidence="9" id="KW-0677">Repeat</keyword>
<dbReference type="CDD" id="cd00054">
    <property type="entry name" value="EGF_CA"/>
    <property type="match status" value="6"/>
</dbReference>
<accession>A0A1I8JSQ8</accession>
<keyword evidence="15" id="KW-0325">Glycoprotein</keyword>
<dbReference type="SMART" id="SM00181">
    <property type="entry name" value="EGF"/>
    <property type="match status" value="8"/>
</dbReference>
<dbReference type="FunFam" id="2.10.25.10:FF:000429">
    <property type="entry name" value="Cubilin"/>
    <property type="match status" value="1"/>
</dbReference>
<dbReference type="FunFam" id="2.60.120.290:FF:000068">
    <property type="entry name" value="Metalloendopeptidase"/>
    <property type="match status" value="1"/>
</dbReference>
<evidence type="ECO:0000256" key="14">
    <source>
        <dbReference type="ARBA" id="ARBA00023157"/>
    </source>
</evidence>
<keyword evidence="13" id="KW-0472">Membrane</keyword>
<dbReference type="PROSITE" id="PS01186">
    <property type="entry name" value="EGF_2"/>
    <property type="match status" value="2"/>
</dbReference>
<dbReference type="GeneID" id="118467150"/>
<evidence type="ECO:0000256" key="17">
    <source>
        <dbReference type="PROSITE-ProRule" id="PRU00076"/>
    </source>
</evidence>
<dbReference type="InterPro" id="IPR009030">
    <property type="entry name" value="Growth_fac_rcpt_cys_sf"/>
</dbReference>
<dbReference type="Pfam" id="PF12661">
    <property type="entry name" value="hEGF"/>
    <property type="match status" value="2"/>
</dbReference>
<dbReference type="SUPFAM" id="SSF49854">
    <property type="entry name" value="Spermadhesin, CUB domain"/>
    <property type="match status" value="26"/>
</dbReference>
<keyword evidence="5 17" id="KW-0245">EGF-like domain</keyword>
<dbReference type="InterPro" id="IPR013032">
    <property type="entry name" value="EGF-like_CS"/>
</dbReference>
<dbReference type="FunFam" id="2.10.25.10:FF:000006">
    <property type="entry name" value="Versican core protein-like isoform 1"/>
    <property type="match status" value="1"/>
</dbReference>
<dbReference type="SMART" id="SM00179">
    <property type="entry name" value="EGF_CA"/>
    <property type="match status" value="8"/>
</dbReference>
<evidence type="ECO:0000313" key="20">
    <source>
        <dbReference type="EnsemblMetazoa" id="AALB015824-PA"/>
    </source>
</evidence>
<dbReference type="Proteomes" id="UP000069272">
    <property type="component" value="Chromosome 3L"/>
</dbReference>
<evidence type="ECO:0000256" key="15">
    <source>
        <dbReference type="ARBA" id="ARBA00023180"/>
    </source>
</evidence>
<dbReference type="PANTHER" id="PTHR24251:SF37">
    <property type="entry name" value="CUB DOMAIN-CONTAINING PROTEIN"/>
    <property type="match status" value="1"/>
</dbReference>
<dbReference type="InterPro" id="IPR035914">
    <property type="entry name" value="Sperma_CUB_dom_sf"/>
</dbReference>
<proteinExistence type="predicted"/>
<dbReference type="OrthoDB" id="10009301at2759"/>
<keyword evidence="11" id="KW-0106">Calcium</keyword>
<evidence type="ECO:0000256" key="11">
    <source>
        <dbReference type="ARBA" id="ARBA00022837"/>
    </source>
</evidence>
<dbReference type="GO" id="GO:0005886">
    <property type="term" value="C:plasma membrane"/>
    <property type="evidence" value="ECO:0007669"/>
    <property type="project" value="UniProtKB-SubCell"/>
</dbReference>
<feature type="disulfide bond" evidence="17">
    <location>
        <begin position="484"/>
        <end position="493"/>
    </location>
</feature>
<dbReference type="FunFam" id="2.60.120.290:FF:000013">
    <property type="entry name" value="Membrane frizzled-related protein"/>
    <property type="match status" value="2"/>
</dbReference>
<comment type="subcellular location">
    <subcellularLocation>
        <location evidence="2">Cell membrane</location>
        <topology evidence="2">Peripheral membrane protein</topology>
    </subcellularLocation>
    <subcellularLocation>
        <location evidence="1">Endosome</location>
    </subcellularLocation>
</comment>
<evidence type="ECO:0000313" key="21">
    <source>
        <dbReference type="Proteomes" id="UP000069272"/>
    </source>
</evidence>
<evidence type="ECO:0000256" key="4">
    <source>
        <dbReference type="ARBA" id="ARBA00022475"/>
    </source>
</evidence>
<dbReference type="Gene3D" id="2.60.120.290">
    <property type="entry name" value="Spermadhesin, CUB domain"/>
    <property type="match status" value="26"/>
</dbReference>
<dbReference type="RefSeq" id="XP_035793181.1">
    <property type="nucleotide sequence ID" value="XM_035937288.1"/>
</dbReference>
<dbReference type="STRING" id="7167.A0A1I8JSQ8"/>
<reference evidence="20" key="2">
    <citation type="submission" date="2022-08" db="UniProtKB">
        <authorList>
            <consortium name="EnsemblMetazoa"/>
        </authorList>
    </citation>
    <scope>IDENTIFICATION</scope>
    <source>
        <strain evidence="20">STECLA/ALBI9_A</strain>
    </source>
</reference>
<dbReference type="VEuPathDB" id="VectorBase:AALB015824"/>
<dbReference type="Pfam" id="PF07645">
    <property type="entry name" value="EGF_CA"/>
    <property type="match status" value="3"/>
</dbReference>
<dbReference type="FunFam" id="2.60.120.290:FF:000042">
    <property type="entry name" value="AGAP005526-PA"/>
    <property type="match status" value="5"/>
</dbReference>
<dbReference type="VEuPathDB" id="VectorBase:AALB20_038421"/>
<keyword evidence="7" id="KW-0479">Metal-binding</keyword>
<dbReference type="Gene3D" id="2.10.25.10">
    <property type="entry name" value="Laminin"/>
    <property type="match status" value="6"/>
</dbReference>
<name>A0A1I8JSQ8_ANOAL</name>
<dbReference type="PANTHER" id="PTHR24251">
    <property type="entry name" value="OVOCHYMASE-RELATED"/>
    <property type="match status" value="1"/>
</dbReference>
<dbReference type="SMART" id="SM00042">
    <property type="entry name" value="CUB"/>
    <property type="match status" value="26"/>
</dbReference>
<evidence type="ECO:0000256" key="8">
    <source>
        <dbReference type="ARBA" id="ARBA00022729"/>
    </source>
</evidence>
<protein>
    <submittedName>
        <fullName evidence="20">Uncharacterized protein</fullName>
    </submittedName>
</protein>
<evidence type="ECO:0000256" key="9">
    <source>
        <dbReference type="ARBA" id="ARBA00022737"/>
    </source>
</evidence>
<evidence type="ECO:0000256" key="2">
    <source>
        <dbReference type="ARBA" id="ARBA00004202"/>
    </source>
</evidence>
<keyword evidence="12" id="KW-0653">Protein transport</keyword>
<dbReference type="KEGG" id="aali:118467150"/>
<dbReference type="Pfam" id="PF00431">
    <property type="entry name" value="CUB"/>
    <property type="match status" value="27"/>
</dbReference>
<feature type="disulfide bond" evidence="16">
    <location>
        <begin position="500"/>
        <end position="527"/>
    </location>
</feature>
<dbReference type="CDD" id="cd22201">
    <property type="entry name" value="cubilin_NTD"/>
    <property type="match status" value="1"/>
</dbReference>
<feature type="disulfide bond" evidence="17">
    <location>
        <begin position="229"/>
        <end position="238"/>
    </location>
</feature>
<dbReference type="InterPro" id="IPR001881">
    <property type="entry name" value="EGF-like_Ca-bd_dom"/>
</dbReference>
<keyword evidence="14 17" id="KW-1015">Disulfide bond</keyword>
<evidence type="ECO:0000256" key="19">
    <source>
        <dbReference type="SAM" id="SignalP"/>
    </source>
</evidence>
<dbReference type="PROSITE" id="PS00010">
    <property type="entry name" value="ASX_HYDROXYL"/>
    <property type="match status" value="1"/>
</dbReference>
<feature type="chain" id="PRO_5043321441" evidence="19">
    <location>
        <begin position="23"/>
        <end position="3772"/>
    </location>
</feature>